<feature type="region of interest" description="Disordered" evidence="1">
    <location>
        <begin position="1"/>
        <end position="20"/>
    </location>
</feature>
<reference evidence="2" key="1">
    <citation type="journal article" date="2020" name="Stud. Mycol.">
        <title>101 Dothideomycetes genomes: a test case for predicting lifestyles and emergence of pathogens.</title>
        <authorList>
            <person name="Haridas S."/>
            <person name="Albert R."/>
            <person name="Binder M."/>
            <person name="Bloem J."/>
            <person name="Labutti K."/>
            <person name="Salamov A."/>
            <person name="Andreopoulos B."/>
            <person name="Baker S."/>
            <person name="Barry K."/>
            <person name="Bills G."/>
            <person name="Bluhm B."/>
            <person name="Cannon C."/>
            <person name="Castanera R."/>
            <person name="Culley D."/>
            <person name="Daum C."/>
            <person name="Ezra D."/>
            <person name="Gonzalez J."/>
            <person name="Henrissat B."/>
            <person name="Kuo A."/>
            <person name="Liang C."/>
            <person name="Lipzen A."/>
            <person name="Lutzoni F."/>
            <person name="Magnuson J."/>
            <person name="Mondo S."/>
            <person name="Nolan M."/>
            <person name="Ohm R."/>
            <person name="Pangilinan J."/>
            <person name="Park H.-J."/>
            <person name="Ramirez L."/>
            <person name="Alfaro M."/>
            <person name="Sun H."/>
            <person name="Tritt A."/>
            <person name="Yoshinaga Y."/>
            <person name="Zwiers L.-H."/>
            <person name="Turgeon B."/>
            <person name="Goodwin S."/>
            <person name="Spatafora J."/>
            <person name="Crous P."/>
            <person name="Grigoriev I."/>
        </authorList>
    </citation>
    <scope>NUCLEOTIDE SEQUENCE</scope>
    <source>
        <strain evidence="2">CBS 109.77</strain>
    </source>
</reference>
<gene>
    <name evidence="2" type="ORF">K505DRAFT_4497</name>
</gene>
<name>A0A6A6XHV8_9PLEO</name>
<evidence type="ECO:0000313" key="3">
    <source>
        <dbReference type="Proteomes" id="UP000799757"/>
    </source>
</evidence>
<sequence length="170" mass="19231">MRRLRTWAHTRNTGTSKGRRQINFDDRTHQQPLPFSSCTSIPPPRSTQLILLRLADQDGQWGLQARAESRVLGMALFFGCPGGSALRPQQWAFVMSTGRWLTHRVSQRSPWPGWNATSRCLGMVQGVVDRDQHFSCMAKRSGFRRTIVSFGFLSRQAINLHTASHKSPSP</sequence>
<dbReference type="EMBL" id="MU001840">
    <property type="protein sequence ID" value="KAF2796100.1"/>
    <property type="molecule type" value="Genomic_DNA"/>
</dbReference>
<organism evidence="2 3">
    <name type="scientific">Melanomma pulvis-pyrius CBS 109.77</name>
    <dbReference type="NCBI Taxonomy" id="1314802"/>
    <lineage>
        <taxon>Eukaryota</taxon>
        <taxon>Fungi</taxon>
        <taxon>Dikarya</taxon>
        <taxon>Ascomycota</taxon>
        <taxon>Pezizomycotina</taxon>
        <taxon>Dothideomycetes</taxon>
        <taxon>Pleosporomycetidae</taxon>
        <taxon>Pleosporales</taxon>
        <taxon>Melanommataceae</taxon>
        <taxon>Melanomma</taxon>
    </lineage>
</organism>
<dbReference type="Proteomes" id="UP000799757">
    <property type="component" value="Unassembled WGS sequence"/>
</dbReference>
<protein>
    <submittedName>
        <fullName evidence="2">Uncharacterized protein</fullName>
    </submittedName>
</protein>
<proteinExistence type="predicted"/>
<evidence type="ECO:0000313" key="2">
    <source>
        <dbReference type="EMBL" id="KAF2796100.1"/>
    </source>
</evidence>
<dbReference type="AlphaFoldDB" id="A0A6A6XHV8"/>
<evidence type="ECO:0000256" key="1">
    <source>
        <dbReference type="SAM" id="MobiDB-lite"/>
    </source>
</evidence>
<accession>A0A6A6XHV8</accession>
<keyword evidence="3" id="KW-1185">Reference proteome</keyword>